<feature type="active site" description="Proton acceptor" evidence="5">
    <location>
        <position position="235"/>
    </location>
</feature>
<dbReference type="SUPFAM" id="SSF52317">
    <property type="entry name" value="Class I glutamine amidotransferase-like"/>
    <property type="match status" value="1"/>
</dbReference>
<accession>A0ABM8IC82</accession>
<name>A0ABM8IC82_9BACE</name>
<keyword evidence="1 5" id="KW-0963">Cytoplasm</keyword>
<evidence type="ECO:0000313" key="6">
    <source>
        <dbReference type="EMBL" id="BEG99583.1"/>
    </source>
</evidence>
<evidence type="ECO:0000256" key="5">
    <source>
        <dbReference type="HAMAP-Rule" id="MF_00295"/>
    </source>
</evidence>
<organism evidence="6 7">
    <name type="scientific">Bacteroides sedimenti</name>
    <dbReference type="NCBI Taxonomy" id="2136147"/>
    <lineage>
        <taxon>Bacteria</taxon>
        <taxon>Pseudomonadati</taxon>
        <taxon>Bacteroidota</taxon>
        <taxon>Bacteroidia</taxon>
        <taxon>Bacteroidales</taxon>
        <taxon>Bacteroidaceae</taxon>
        <taxon>Bacteroides</taxon>
    </lineage>
</organism>
<keyword evidence="3 5" id="KW-0808">Transferase</keyword>
<keyword evidence="7" id="KW-1185">Reference proteome</keyword>
<feature type="binding site" evidence="5">
    <location>
        <position position="163"/>
    </location>
    <ligand>
        <name>substrate</name>
    </ligand>
</feature>
<dbReference type="RefSeq" id="WP_353330248.1">
    <property type="nucleotide sequence ID" value="NZ_AP028055.1"/>
</dbReference>
<proteinExistence type="inferred from homology"/>
<comment type="catalytic activity">
    <reaction evidence="5">
        <text>L-homoserine + acetyl-CoA = O-acetyl-L-homoserine + CoA</text>
        <dbReference type="Rhea" id="RHEA:13701"/>
        <dbReference type="ChEBI" id="CHEBI:57287"/>
        <dbReference type="ChEBI" id="CHEBI:57288"/>
        <dbReference type="ChEBI" id="CHEBI:57476"/>
        <dbReference type="ChEBI" id="CHEBI:57716"/>
        <dbReference type="EC" id="2.3.1.31"/>
    </reaction>
</comment>
<feature type="active site" evidence="5">
    <location>
        <position position="237"/>
    </location>
</feature>
<evidence type="ECO:0000256" key="2">
    <source>
        <dbReference type="ARBA" id="ARBA00022605"/>
    </source>
</evidence>
<dbReference type="PANTHER" id="PTHR20919">
    <property type="entry name" value="HOMOSERINE O-SUCCINYLTRANSFERASE"/>
    <property type="match status" value="1"/>
</dbReference>
<dbReference type="NCBIfam" id="TIGR01001">
    <property type="entry name" value="metA"/>
    <property type="match status" value="1"/>
</dbReference>
<dbReference type="EC" id="2.3.1.31" evidence="5"/>
<evidence type="ECO:0000256" key="1">
    <source>
        <dbReference type="ARBA" id="ARBA00022490"/>
    </source>
</evidence>
<feature type="binding site" evidence="5">
    <location>
        <position position="192"/>
    </location>
    <ligand>
        <name>substrate</name>
    </ligand>
</feature>
<feature type="site" description="Important for acyl-CoA specificity" evidence="5">
    <location>
        <position position="111"/>
    </location>
</feature>
<reference evidence="6 7" key="1">
    <citation type="submission" date="2023-04" db="EMBL/GenBank/DDBJ databases">
        <title>Draft genome sequence of acteroides sedimenti strain YN3PY1.</title>
        <authorList>
            <person name="Yoshida N."/>
        </authorList>
    </citation>
    <scope>NUCLEOTIDE SEQUENCE [LARGE SCALE GENOMIC DNA]</scope>
    <source>
        <strain evidence="6 7">YN3PY1</strain>
    </source>
</reference>
<dbReference type="PANTHER" id="PTHR20919:SF0">
    <property type="entry name" value="HOMOSERINE O-SUCCINYLTRANSFERASE"/>
    <property type="match status" value="1"/>
</dbReference>
<comment type="caution">
    <text evidence="5">Lacks conserved residue(s) required for the propagation of feature annotation.</text>
</comment>
<evidence type="ECO:0000256" key="3">
    <source>
        <dbReference type="ARBA" id="ARBA00022679"/>
    </source>
</evidence>
<gene>
    <name evidence="6" type="primary">metA</name>
    <name evidence="5" type="synonym">metAA</name>
    <name evidence="6" type="ORF">BSYN_18480</name>
</gene>
<sequence>MPLNLPDKLPAIELLKEENIFVIDNSRASQQDIRPLKIAILNLMPLKITTETDLIRLLSNTPLQLEVSFMKLKSHTSKNTPIEHMMTFYKDFETMKKEKYDGMIITGAPVEQMDYEEVNYWDEITEIFDWTRTHVTSTLYICWAAQAGLYHHYGVPKYPLYKKMFGVFAHTPNDILNPIFRGFDDIFYVPHSRHTEIRKEDIEKVSELEILSESDDAGVYLVMGKNGREFYVTGHSEYSPLTLDEEYKRDLAKGLDIEMPCNYYRDDNPKNTPLVRWRGHANLLFSNWLNYFVYQETPYNIDDIR</sequence>
<keyword evidence="2 5" id="KW-0028">Amino-acid biosynthesis</keyword>
<dbReference type="InterPro" id="IPR005697">
    <property type="entry name" value="HST_MetA"/>
</dbReference>
<keyword evidence="5" id="KW-0486">Methionine biosynthesis</keyword>
<feature type="binding site" evidence="5">
    <location>
        <position position="249"/>
    </location>
    <ligand>
        <name>substrate</name>
    </ligand>
</feature>
<feature type="site" description="Important for substrate specificity" evidence="5">
    <location>
        <position position="192"/>
    </location>
</feature>
<dbReference type="Gene3D" id="3.40.50.880">
    <property type="match status" value="1"/>
</dbReference>
<dbReference type="PIRSF" id="PIRSF000450">
    <property type="entry name" value="H_ser_succinyltr"/>
    <property type="match status" value="1"/>
</dbReference>
<evidence type="ECO:0000256" key="4">
    <source>
        <dbReference type="ARBA" id="ARBA00023315"/>
    </source>
</evidence>
<comment type="function">
    <text evidence="5">Transfers an acetyl group from acetyl-CoA to L-homoserine, forming acetyl-L-homoserine.</text>
</comment>
<evidence type="ECO:0000313" key="7">
    <source>
        <dbReference type="Proteomes" id="UP001496674"/>
    </source>
</evidence>
<dbReference type="Pfam" id="PF04204">
    <property type="entry name" value="HTS"/>
    <property type="match status" value="1"/>
</dbReference>
<dbReference type="Proteomes" id="UP001496674">
    <property type="component" value="Chromosome"/>
</dbReference>
<protein>
    <recommendedName>
        <fullName evidence="5">Homoserine O-acetyltransferase</fullName>
        <shortName evidence="5">HAT</shortName>
        <ecNumber evidence="5">2.3.1.31</ecNumber>
    </recommendedName>
    <alternativeName>
        <fullName evidence="5">Homoserine transacetylase</fullName>
        <shortName evidence="5">HTA</shortName>
    </alternativeName>
</protein>
<comment type="similarity">
    <text evidence="5">Belongs to the MetA family.</text>
</comment>
<dbReference type="CDD" id="cd03131">
    <property type="entry name" value="GATase1_HTS"/>
    <property type="match status" value="1"/>
</dbReference>
<comment type="pathway">
    <text evidence="5">Amino-acid biosynthesis; L-methionine biosynthesis via de novo pathway; O-acetyl-L-homoserine from L-homoserine: step 1/1.</text>
</comment>
<keyword evidence="4 5" id="KW-0012">Acyltransferase</keyword>
<comment type="subcellular location">
    <subcellularLocation>
        <location evidence="5">Cytoplasm</location>
    </subcellularLocation>
</comment>
<dbReference type="InterPro" id="IPR029062">
    <property type="entry name" value="Class_I_gatase-like"/>
</dbReference>
<feature type="active site" description="Acyl-thioester intermediate" evidence="5">
    <location>
        <position position="142"/>
    </location>
</feature>
<dbReference type="InterPro" id="IPR033752">
    <property type="entry name" value="MetA_family"/>
</dbReference>
<dbReference type="EMBL" id="AP028055">
    <property type="protein sequence ID" value="BEG99583.1"/>
    <property type="molecule type" value="Genomic_DNA"/>
</dbReference>
<dbReference type="HAMAP" id="MF_00295">
    <property type="entry name" value="MetA_acyltransf"/>
    <property type="match status" value="1"/>
</dbReference>